<evidence type="ECO:0000259" key="5">
    <source>
        <dbReference type="PROSITE" id="PS50835"/>
    </source>
</evidence>
<dbReference type="PROSITE" id="PS50835">
    <property type="entry name" value="IG_LIKE"/>
    <property type="match status" value="5"/>
</dbReference>
<dbReference type="InterPro" id="IPR052385">
    <property type="entry name" value="Obscurin/Obscurin-like_Reg"/>
</dbReference>
<evidence type="ECO:0000256" key="4">
    <source>
        <dbReference type="ARBA" id="ARBA00023157"/>
    </source>
</evidence>
<dbReference type="PANTHER" id="PTHR35971:SF4">
    <property type="entry name" value="OBSCURIN"/>
    <property type="match status" value="1"/>
</dbReference>
<dbReference type="PIRSF" id="PIRSF000615">
    <property type="entry name" value="TyrPK_CSF1-R"/>
    <property type="match status" value="1"/>
</dbReference>
<keyword evidence="4" id="KW-1015">Disulfide bond</keyword>
<feature type="domain" description="Ig-like" evidence="5">
    <location>
        <begin position="387"/>
        <end position="471"/>
    </location>
</feature>
<dbReference type="PANTHER" id="PTHR35971">
    <property type="entry name" value="SI:DKEY-31G6.6"/>
    <property type="match status" value="1"/>
</dbReference>
<sequence>SEVKTTLSQKTTLSCEVADTKTEVKWYKDGKLLISSKTIHTESKGKSRQLVIDSVEKKDAGEYFCEAGAEKLAFKIHVEELQAQSAFFKKESVQKEVKATLSQKATLSCDVADNKTEVKWYKDGKLLTSSKTIHTESKGKNRQLVIDSVERKDAGEYFCEAGSEKLAFKIRVEETQLKSAFFNKESVQKEVNTSLSQKATLSCEVADAKTEVKWYKDGKLLTSSKSICAESKGKSRQLVIDNAERKDAGEYICEAGTEKLAFKIHVAAGFSNKESVQREVKAALSQKATLNCEVSDSKMEVKWFKDGKLLASSKGIHMESRGKTRELVIERMEKKDAGEYTCEAGSEKLGFKLQLTVKSAETKDCGTYSCQTPDDKVEFKLQVKGEPVTFKKKLENLAVEEESEVKLEVVLSKPSDEVKWMKNSVVLQPAGNIEIRVEGAKQALLFKRVTYSDRGIYSCETLDDKTQAKLTVESKNSPQ</sequence>
<feature type="domain" description="Ig-like" evidence="5">
    <location>
        <begin position="196"/>
        <end position="277"/>
    </location>
</feature>
<dbReference type="InterPro" id="IPR036179">
    <property type="entry name" value="Ig-like_dom_sf"/>
</dbReference>
<dbReference type="Proteomes" id="UP001434883">
    <property type="component" value="Unassembled WGS sequence"/>
</dbReference>
<feature type="non-terminal residue" evidence="6">
    <location>
        <position position="1"/>
    </location>
</feature>
<dbReference type="InterPro" id="IPR013783">
    <property type="entry name" value="Ig-like_fold"/>
</dbReference>
<keyword evidence="3" id="KW-0597">Phosphoprotein</keyword>
<dbReference type="SUPFAM" id="SSF48726">
    <property type="entry name" value="Immunoglobulin"/>
    <property type="match status" value="5"/>
</dbReference>
<dbReference type="EMBL" id="JAHRIN010054260">
    <property type="protein sequence ID" value="MEQ2210731.1"/>
    <property type="molecule type" value="Genomic_DNA"/>
</dbReference>
<evidence type="ECO:0000313" key="6">
    <source>
        <dbReference type="EMBL" id="MEQ2210731.1"/>
    </source>
</evidence>
<dbReference type="InterPro" id="IPR013098">
    <property type="entry name" value="Ig_I-set"/>
</dbReference>
<dbReference type="InterPro" id="IPR003599">
    <property type="entry name" value="Ig_sub"/>
</dbReference>
<dbReference type="Pfam" id="PF07679">
    <property type="entry name" value="I-set"/>
    <property type="match status" value="5"/>
</dbReference>
<feature type="domain" description="Ig-like" evidence="5">
    <location>
        <begin position="1"/>
        <end position="67"/>
    </location>
</feature>
<dbReference type="Gene3D" id="2.60.40.10">
    <property type="entry name" value="Immunoglobulins"/>
    <property type="match status" value="5"/>
</dbReference>
<comment type="caution">
    <text evidence="6">The sequence shown here is derived from an EMBL/GenBank/DDBJ whole genome shotgun (WGS) entry which is preliminary data.</text>
</comment>
<reference evidence="6 7" key="1">
    <citation type="submission" date="2021-06" db="EMBL/GenBank/DDBJ databases">
        <authorList>
            <person name="Palmer J.M."/>
        </authorList>
    </citation>
    <scope>NUCLEOTIDE SEQUENCE [LARGE SCALE GENOMIC DNA]</scope>
    <source>
        <strain evidence="6 7">XC_2019</strain>
        <tissue evidence="6">Muscle</tissue>
    </source>
</reference>
<evidence type="ECO:0000256" key="3">
    <source>
        <dbReference type="ARBA" id="ARBA00022553"/>
    </source>
</evidence>
<dbReference type="SMART" id="SM00409">
    <property type="entry name" value="IG"/>
    <property type="match status" value="5"/>
</dbReference>
<protein>
    <recommendedName>
        <fullName evidence="5">Ig-like domain-containing protein</fullName>
    </recommendedName>
</protein>
<feature type="domain" description="Ig-like" evidence="5">
    <location>
        <begin position="285"/>
        <end position="358"/>
    </location>
</feature>
<dbReference type="InterPro" id="IPR007110">
    <property type="entry name" value="Ig-like_dom"/>
</dbReference>
<dbReference type="InterPro" id="IPR003598">
    <property type="entry name" value="Ig_sub2"/>
</dbReference>
<dbReference type="SMART" id="SM00408">
    <property type="entry name" value="IGc2"/>
    <property type="match status" value="5"/>
</dbReference>
<proteinExistence type="predicted"/>
<feature type="domain" description="Ig-like" evidence="5">
    <location>
        <begin position="102"/>
        <end position="161"/>
    </location>
</feature>
<comment type="subcellular location">
    <subcellularLocation>
        <location evidence="1">Cytoplasm</location>
    </subcellularLocation>
</comment>
<evidence type="ECO:0000313" key="7">
    <source>
        <dbReference type="Proteomes" id="UP001434883"/>
    </source>
</evidence>
<gene>
    <name evidence="6" type="ORF">XENOCAPTIV_018321</name>
</gene>
<organism evidence="6 7">
    <name type="scientific">Xenoophorus captivus</name>
    <dbReference type="NCBI Taxonomy" id="1517983"/>
    <lineage>
        <taxon>Eukaryota</taxon>
        <taxon>Metazoa</taxon>
        <taxon>Chordata</taxon>
        <taxon>Craniata</taxon>
        <taxon>Vertebrata</taxon>
        <taxon>Euteleostomi</taxon>
        <taxon>Actinopterygii</taxon>
        <taxon>Neopterygii</taxon>
        <taxon>Teleostei</taxon>
        <taxon>Neoteleostei</taxon>
        <taxon>Acanthomorphata</taxon>
        <taxon>Ovalentaria</taxon>
        <taxon>Atherinomorphae</taxon>
        <taxon>Cyprinodontiformes</taxon>
        <taxon>Goodeidae</taxon>
        <taxon>Xenoophorus</taxon>
    </lineage>
</organism>
<keyword evidence="7" id="KW-1185">Reference proteome</keyword>
<name>A0ABV0RS44_9TELE</name>
<evidence type="ECO:0000256" key="1">
    <source>
        <dbReference type="ARBA" id="ARBA00004496"/>
    </source>
</evidence>
<accession>A0ABV0RS44</accession>
<evidence type="ECO:0000256" key="2">
    <source>
        <dbReference type="ARBA" id="ARBA00022490"/>
    </source>
</evidence>
<keyword evidence="2" id="KW-0963">Cytoplasm</keyword>